<dbReference type="GO" id="GO:0005737">
    <property type="term" value="C:cytoplasm"/>
    <property type="evidence" value="ECO:0007669"/>
    <property type="project" value="TreeGrafter"/>
</dbReference>
<dbReference type="Proteomes" id="UP000515561">
    <property type="component" value="Chromosome"/>
</dbReference>
<evidence type="ECO:0000256" key="4">
    <source>
        <dbReference type="ARBA" id="ARBA00022553"/>
    </source>
</evidence>
<dbReference type="CDD" id="cd00833">
    <property type="entry name" value="PKS"/>
    <property type="match status" value="1"/>
</dbReference>
<keyword evidence="3" id="KW-0596">Phosphopantetheine</keyword>
<dbReference type="InterPro" id="IPR036291">
    <property type="entry name" value="NAD(P)-bd_dom_sf"/>
</dbReference>
<name>A0A6S6R221_9FIRM</name>
<evidence type="ECO:0000259" key="6">
    <source>
        <dbReference type="PROSITE" id="PS50075"/>
    </source>
</evidence>
<dbReference type="GO" id="GO:0004315">
    <property type="term" value="F:3-oxoacyl-[acyl-carrier-protein] synthase activity"/>
    <property type="evidence" value="ECO:0007669"/>
    <property type="project" value="InterPro"/>
</dbReference>
<sequence>MDDFYEAYKYILEGVKSKQIDKRIGASIIHALQENASAGQKDIAIIGMSGRFPRARNLEEFWDNIIKNGADAVGRFPKSRMADITPILHRIDNAEKVEYRCGAYLEDINNFDYQFFQMSLREAKLMDPNQRIFLQTAWEAIEDAGYGGKCLTGSSTGIYLGYSSDMNIEYKSAIHLAQSDMEGLALAGNIKSIIASRLAYILDLRGPSMLIDTACSSSLVAVHAACQAIRNKECDQAVTGSIKICLAPFLYDDEASGVQILSLDGRAKTFDDNADGTGLGEGVAAIMLKRLDKALSDGDRIYAVIKGSAVNQDGSSIGITAPNPLAQEQVILKAWEDAGINPSSISYIEAHGTGTPLGDPIEIDAISSAFRKYTEKKQFCAVSSVKTNIGHLDNASGIAGLIKVVLALQNRKLPATINYRKPNRNINFEESSVYINDKTSEWEVKEHPRRAGVSSFGLSGTNCHMVLEEAPDTKIQAKNVASTDSAYILALSAKSLESLNSLIGEYLNFLKHSGHISMGDLCYTANTGRGHYSHRLVLMFDNKDMLMKSLEGLQIIGELNDDERGLFYKEHKVVRVKDNLINIEGITEAEKFALTTVANDKIKRLMYDGNVKSSEILKELCKLYINGAEINWTDFFKNKMFKRIKIPFYPFLKQRVWLDTGICSDKNKADTNRNTSWNNFYKMSWRKCPLSVSEPSMLIGTTLVFYKEKNSFIERLIKYIEALGSKCVVISMINDSFQTTIHGYSISSKAEHYIKLMNTLSQHNINNILFTDIKENEVFETGSYKEELAVIDNENTYNLFYLTKSLLEAGLTSRIKMLVLSNNAYKVKDEVIIRPDSASLFGFARVIKNEYPNLMCKCIDISESTELRDILRELNTDELQSQVIYRNGERYIEELDILDLDLLENAKIQIREQGVYIITGGVGGIGLEIAKYLSSQNKVKLAMINRTAFPLDIEWEEILRLKKDEKICRKIEKLKEIQSFGSEVRLHCADVSDENAMREVIYAVRAEWGRINGVIHCAGIAGKDFIFRKNESQFAEVLKPKVAGTLILDKLTCRDELDLFVLFSSNSSFLAEAGQGDYAAANSFMDAYSIYRRLKGKRTITINWPAWKEIGMALDYGVNKDGAFKAITTGDAITAFAKVLEKDVSNVIVAELNCENISLNDLDTISVSERVKLLINNERVLNQKAMDSISTHSKTSTPVEMKGRKNSEYNEAESIIAQIWGDVLEMKEVNIYESFHDLGGDSISASILVQKINKEYPNVLNVVDIYTYPTVVQMAEFVAATLQQNKNKKNEIIFSEEDSLMNTLRSLRTGEVSLDESLEILNKEWYDD</sequence>
<dbReference type="InterPro" id="IPR016039">
    <property type="entry name" value="Thiolase-like"/>
</dbReference>
<dbReference type="GO" id="GO:0031177">
    <property type="term" value="F:phosphopantetheine binding"/>
    <property type="evidence" value="ECO:0007669"/>
    <property type="project" value="InterPro"/>
</dbReference>
<dbReference type="FunFam" id="3.40.47.10:FF:000019">
    <property type="entry name" value="Polyketide synthase type I"/>
    <property type="match status" value="1"/>
</dbReference>
<dbReference type="Pfam" id="PF00550">
    <property type="entry name" value="PP-binding"/>
    <property type="match status" value="1"/>
</dbReference>
<dbReference type="SUPFAM" id="SSF53901">
    <property type="entry name" value="Thiolase-like"/>
    <property type="match status" value="1"/>
</dbReference>
<dbReference type="PANTHER" id="PTHR43775">
    <property type="entry name" value="FATTY ACID SYNTHASE"/>
    <property type="match status" value="1"/>
</dbReference>
<dbReference type="Gene3D" id="3.40.47.10">
    <property type="match status" value="1"/>
</dbReference>
<dbReference type="InterPro" id="IPR049490">
    <property type="entry name" value="C883_1060-like_KR_N"/>
</dbReference>
<evidence type="ECO:0000256" key="2">
    <source>
        <dbReference type="ARBA" id="ARBA00004789"/>
    </source>
</evidence>
<keyword evidence="5" id="KW-0808">Transferase</keyword>
<evidence type="ECO:0000313" key="8">
    <source>
        <dbReference type="EMBL" id="BCJ96166.1"/>
    </source>
</evidence>
<dbReference type="CDD" id="cd08953">
    <property type="entry name" value="KR_2_SDR_x"/>
    <property type="match status" value="1"/>
</dbReference>
<dbReference type="Gene3D" id="3.40.50.720">
    <property type="entry name" value="NAD(P)-binding Rossmann-like Domain"/>
    <property type="match status" value="1"/>
</dbReference>
<feature type="domain" description="Carrier" evidence="6">
    <location>
        <begin position="1207"/>
        <end position="1282"/>
    </location>
</feature>
<dbReference type="InterPro" id="IPR036736">
    <property type="entry name" value="ACP-like_sf"/>
</dbReference>
<keyword evidence="4" id="KW-0597">Phosphoprotein</keyword>
<dbReference type="PROSITE" id="PS00606">
    <property type="entry name" value="KS3_1"/>
    <property type="match status" value="1"/>
</dbReference>
<dbReference type="SMART" id="SM00823">
    <property type="entry name" value="PKS_PP"/>
    <property type="match status" value="1"/>
</dbReference>
<keyword evidence="9" id="KW-1185">Reference proteome</keyword>
<dbReference type="PROSITE" id="PS50075">
    <property type="entry name" value="CARRIER"/>
    <property type="match status" value="1"/>
</dbReference>
<dbReference type="InterPro" id="IPR018201">
    <property type="entry name" value="Ketoacyl_synth_AS"/>
</dbReference>
<dbReference type="GO" id="GO:0004312">
    <property type="term" value="F:fatty acid synthase activity"/>
    <property type="evidence" value="ECO:0007669"/>
    <property type="project" value="TreeGrafter"/>
</dbReference>
<dbReference type="Gene3D" id="1.10.1240.100">
    <property type="match status" value="1"/>
</dbReference>
<accession>A0A6S6R221</accession>
<feature type="domain" description="Ketosynthase family 3 (KS3)" evidence="7">
    <location>
        <begin position="40"/>
        <end position="469"/>
    </location>
</feature>
<dbReference type="SMART" id="SM00822">
    <property type="entry name" value="PKS_KR"/>
    <property type="match status" value="1"/>
</dbReference>
<dbReference type="InterPro" id="IPR014030">
    <property type="entry name" value="Ketoacyl_synth_N"/>
</dbReference>
<evidence type="ECO:0000259" key="7">
    <source>
        <dbReference type="PROSITE" id="PS52004"/>
    </source>
</evidence>
<evidence type="ECO:0000256" key="3">
    <source>
        <dbReference type="ARBA" id="ARBA00022450"/>
    </source>
</evidence>
<dbReference type="InterPro" id="IPR020841">
    <property type="entry name" value="PKS_Beta-ketoAc_synthase_dom"/>
</dbReference>
<dbReference type="EMBL" id="AP023367">
    <property type="protein sequence ID" value="BCJ96166.1"/>
    <property type="molecule type" value="Genomic_DNA"/>
</dbReference>
<evidence type="ECO:0000256" key="1">
    <source>
        <dbReference type="ARBA" id="ARBA00003299"/>
    </source>
</evidence>
<dbReference type="InterPro" id="IPR013968">
    <property type="entry name" value="PKS_KR"/>
</dbReference>
<dbReference type="SMART" id="SM00825">
    <property type="entry name" value="PKS_KS"/>
    <property type="match status" value="1"/>
</dbReference>
<dbReference type="GO" id="GO:0005886">
    <property type="term" value="C:plasma membrane"/>
    <property type="evidence" value="ECO:0007669"/>
    <property type="project" value="TreeGrafter"/>
</dbReference>
<dbReference type="Pfam" id="PF02801">
    <property type="entry name" value="Ketoacyl-synt_C"/>
    <property type="match status" value="1"/>
</dbReference>
<organism evidence="8 9">
    <name type="scientific">Anaerocolumna cellulosilytica</name>
    <dbReference type="NCBI Taxonomy" id="433286"/>
    <lineage>
        <taxon>Bacteria</taxon>
        <taxon>Bacillati</taxon>
        <taxon>Bacillota</taxon>
        <taxon>Clostridia</taxon>
        <taxon>Lachnospirales</taxon>
        <taxon>Lachnospiraceae</taxon>
        <taxon>Anaerocolumna</taxon>
    </lineage>
</organism>
<dbReference type="InterPro" id="IPR014031">
    <property type="entry name" value="Ketoacyl_synth_C"/>
</dbReference>
<dbReference type="RefSeq" id="WP_184091631.1">
    <property type="nucleotide sequence ID" value="NZ_AP023367.1"/>
</dbReference>
<dbReference type="SMART" id="SM01294">
    <property type="entry name" value="PKS_PP_betabranch"/>
    <property type="match status" value="1"/>
</dbReference>
<evidence type="ECO:0000256" key="5">
    <source>
        <dbReference type="ARBA" id="ARBA00022679"/>
    </source>
</evidence>
<dbReference type="InterPro" id="IPR009081">
    <property type="entry name" value="PP-bd_ACP"/>
</dbReference>
<dbReference type="InterPro" id="IPR050091">
    <property type="entry name" value="PKS_NRPS_Biosynth_Enz"/>
</dbReference>
<proteinExistence type="predicted"/>
<protein>
    <submittedName>
        <fullName evidence="8">Uncharacterized protein</fullName>
    </submittedName>
</protein>
<reference evidence="8 9" key="1">
    <citation type="journal article" date="2016" name="Int. J. Syst. Evol. Microbiol.">
        <title>Descriptions of Anaerotaenia torta gen. nov., sp. nov. and Anaerocolumna cellulosilytica gen. nov., sp. nov. isolated from a methanogenic reactor of cattle waste.</title>
        <authorList>
            <person name="Uek A."/>
            <person name="Ohtaki Y."/>
            <person name="Kaku N."/>
            <person name="Ueki K."/>
        </authorList>
    </citation>
    <scope>NUCLEOTIDE SEQUENCE [LARGE SCALE GENOMIC DNA]</scope>
    <source>
        <strain evidence="8 9">SN021</strain>
    </source>
</reference>
<comment type="function">
    <text evidence="1">Involved in some intermediate steps for the synthesis of the antibiotic polyketide bacillaene which is involved in secondary metabolism.</text>
</comment>
<dbReference type="PROSITE" id="PS52004">
    <property type="entry name" value="KS3_2"/>
    <property type="match status" value="1"/>
</dbReference>
<dbReference type="InterPro" id="IPR057326">
    <property type="entry name" value="KR_dom"/>
</dbReference>
<dbReference type="PANTHER" id="PTHR43775:SF37">
    <property type="entry name" value="SI:DKEY-61P9.11"/>
    <property type="match status" value="1"/>
</dbReference>
<dbReference type="GO" id="GO:0006633">
    <property type="term" value="P:fatty acid biosynthetic process"/>
    <property type="evidence" value="ECO:0007669"/>
    <property type="project" value="InterPro"/>
</dbReference>
<dbReference type="SUPFAM" id="SSF51735">
    <property type="entry name" value="NAD(P)-binding Rossmann-fold domains"/>
    <property type="match status" value="2"/>
</dbReference>
<dbReference type="Pfam" id="PF22621">
    <property type="entry name" value="CurL-like_PKS_C"/>
    <property type="match status" value="1"/>
</dbReference>
<dbReference type="Pfam" id="PF08659">
    <property type="entry name" value="KR"/>
    <property type="match status" value="1"/>
</dbReference>
<dbReference type="KEGG" id="acel:acsn021_37350"/>
<dbReference type="Gene3D" id="1.10.1200.10">
    <property type="entry name" value="ACP-like"/>
    <property type="match status" value="1"/>
</dbReference>
<dbReference type="Pfam" id="PF21394">
    <property type="entry name" value="Beta-ketacyl_N"/>
    <property type="match status" value="1"/>
</dbReference>
<dbReference type="SUPFAM" id="SSF47336">
    <property type="entry name" value="ACP-like"/>
    <property type="match status" value="1"/>
</dbReference>
<dbReference type="InterPro" id="IPR020806">
    <property type="entry name" value="PKS_PP-bd"/>
</dbReference>
<evidence type="ECO:0000313" key="9">
    <source>
        <dbReference type="Proteomes" id="UP000515561"/>
    </source>
</evidence>
<gene>
    <name evidence="8" type="ORF">acsn021_37350</name>
</gene>
<comment type="pathway">
    <text evidence="2">Antibiotic biosynthesis; bacillaene biosynthesis.</text>
</comment>
<dbReference type="GO" id="GO:0071770">
    <property type="term" value="P:DIM/DIP cell wall layer assembly"/>
    <property type="evidence" value="ECO:0007669"/>
    <property type="project" value="TreeGrafter"/>
</dbReference>
<dbReference type="Pfam" id="PF00109">
    <property type="entry name" value="ketoacyl-synt"/>
    <property type="match status" value="1"/>
</dbReference>